<dbReference type="EMBL" id="GBRH01212647">
    <property type="protein sequence ID" value="JAD85248.1"/>
    <property type="molecule type" value="Transcribed_RNA"/>
</dbReference>
<proteinExistence type="predicted"/>
<feature type="region of interest" description="Disordered" evidence="1">
    <location>
        <begin position="1"/>
        <end position="25"/>
    </location>
</feature>
<accession>A0A0A9DEZ0</accession>
<evidence type="ECO:0000313" key="2">
    <source>
        <dbReference type="EMBL" id="JAD85248.1"/>
    </source>
</evidence>
<sequence>MHKMCSMLETRQLHKPGSDSDHHHEWPLLNPIILLHRSNQRCRAQKERAAKN</sequence>
<reference evidence="2" key="2">
    <citation type="journal article" date="2015" name="Data Brief">
        <title>Shoot transcriptome of the giant reed, Arundo donax.</title>
        <authorList>
            <person name="Barrero R.A."/>
            <person name="Guerrero F.D."/>
            <person name="Moolhuijzen P."/>
            <person name="Goolsby J.A."/>
            <person name="Tidwell J."/>
            <person name="Bellgard S.E."/>
            <person name="Bellgard M.I."/>
        </authorList>
    </citation>
    <scope>NUCLEOTIDE SEQUENCE</scope>
    <source>
        <tissue evidence="2">Shoot tissue taken approximately 20 cm above the soil surface</tissue>
    </source>
</reference>
<organism evidence="2">
    <name type="scientific">Arundo donax</name>
    <name type="common">Giant reed</name>
    <name type="synonym">Donax arundinaceus</name>
    <dbReference type="NCBI Taxonomy" id="35708"/>
    <lineage>
        <taxon>Eukaryota</taxon>
        <taxon>Viridiplantae</taxon>
        <taxon>Streptophyta</taxon>
        <taxon>Embryophyta</taxon>
        <taxon>Tracheophyta</taxon>
        <taxon>Spermatophyta</taxon>
        <taxon>Magnoliopsida</taxon>
        <taxon>Liliopsida</taxon>
        <taxon>Poales</taxon>
        <taxon>Poaceae</taxon>
        <taxon>PACMAD clade</taxon>
        <taxon>Arundinoideae</taxon>
        <taxon>Arundineae</taxon>
        <taxon>Arundo</taxon>
    </lineage>
</organism>
<evidence type="ECO:0000256" key="1">
    <source>
        <dbReference type="SAM" id="MobiDB-lite"/>
    </source>
</evidence>
<reference evidence="2" key="1">
    <citation type="submission" date="2014-09" db="EMBL/GenBank/DDBJ databases">
        <authorList>
            <person name="Magalhaes I.L.F."/>
            <person name="Oliveira U."/>
            <person name="Santos F.R."/>
            <person name="Vidigal T.H.D.A."/>
            <person name="Brescovit A.D."/>
            <person name="Santos A.J."/>
        </authorList>
    </citation>
    <scope>NUCLEOTIDE SEQUENCE</scope>
    <source>
        <tissue evidence="2">Shoot tissue taken approximately 20 cm above the soil surface</tissue>
    </source>
</reference>
<dbReference type="AlphaFoldDB" id="A0A0A9DEZ0"/>
<name>A0A0A9DEZ0_ARUDO</name>
<feature type="compositionally biased region" description="Basic and acidic residues" evidence="1">
    <location>
        <begin position="16"/>
        <end position="25"/>
    </location>
</feature>
<protein>
    <submittedName>
        <fullName evidence="2">Uncharacterized protein</fullName>
    </submittedName>
</protein>